<evidence type="ECO:0000313" key="3">
    <source>
        <dbReference type="Proteomes" id="UP000053095"/>
    </source>
</evidence>
<sequence>MRPVTMSLTPELMWHIIKPFAEELASSEVHGASTVTCKRDIAVDFFRRLYRSSFPNSNPLLSGDTISDYIRAISQSIERRGNRPSPAGGWGFGGAFNGPHGSRLRAGSSHDDREGTPPTLDTNASSVEWATFPTPTGPVNHSVEWATFPTPTAAVGDSLKRASFPPVTTAPWTTLESGAGHDFEEELREYAQFASGQVDGSIASPSSMASLDDSHRDEMAISTPDADLGGDPKPLYIPPGLDARRLEPELPARFPEGFFQMTGLGVTGEHRIHDVELSGEEVTGGDPARSDEKAQAGLAGGEPLPVTVVDPRVLVDNGGDDDERLFFSDTVLSQSVLSDVESPADSVSTDLAAREVVMMDRGGDVAALHAMFEHKFPPSTEFHAYGTTWTRDMVLQLLTDLESGQTVTQLTMDYMVRRLRRRHHDGHLYFGDSHFGDLCDGRSDPLEELPLRLLVPVRDATGRWSLVEASPPQRQICHYVVGSAPNAGCPSCRSIQEVLDRPSLVAKHRSRPDGVPWQHRSISVGASDDSGFVVIWLLHVREYCGPVDGSPPVEMRFLLAQELVEEMSRSAFRQDGISSPLHHKPPVHHYWVELERRGYPGLNEERLALIKRWGFAEADRLYQLAFNIASPLVFVDLQKQLARCRGRQRDDHRWGGVSKVRLYHVLKQLETHDQYTQTRLRLGYWQIGHLFQRKKEAGHPNPLQGLVEEFRKELNPTQDSDDLAAHIQSWYRSSWPWMCLAHAGGGPLLLCLLPCGVNHIPGCDRIFPTTYRKLRKDHMVELERILKRFRPHLLSHLDPGLVDIFLYSSIPPHEYDLESWDADHILREPLDSENLRKAMCPPVS</sequence>
<gene>
    <name evidence="2" type="ORF">TCE0_056f18482</name>
</gene>
<dbReference type="Proteomes" id="UP000053095">
    <property type="component" value="Unassembled WGS sequence"/>
</dbReference>
<dbReference type="AlphaFoldDB" id="A0A0B8N2W6"/>
<dbReference type="EMBL" id="DF933852">
    <property type="protein sequence ID" value="GAM43566.1"/>
    <property type="molecule type" value="Genomic_DNA"/>
</dbReference>
<reference evidence="3" key="1">
    <citation type="journal article" date="2015" name="Genome Announc.">
        <title>Draft genome sequence of Talaromyces cellulolyticus strain Y-94, a source of lignocellulosic biomass-degrading enzymes.</title>
        <authorList>
            <person name="Fujii T."/>
            <person name="Koike H."/>
            <person name="Sawayama S."/>
            <person name="Yano S."/>
            <person name="Inoue H."/>
        </authorList>
    </citation>
    <scope>NUCLEOTIDE SEQUENCE [LARGE SCALE GENOMIC DNA]</scope>
    <source>
        <strain evidence="3">Y-94</strain>
    </source>
</reference>
<feature type="region of interest" description="Disordered" evidence="1">
    <location>
        <begin position="101"/>
        <end position="124"/>
    </location>
</feature>
<keyword evidence="3" id="KW-1185">Reference proteome</keyword>
<evidence type="ECO:0000256" key="1">
    <source>
        <dbReference type="SAM" id="MobiDB-lite"/>
    </source>
</evidence>
<accession>A0A0B8N2W6</accession>
<evidence type="ECO:0000313" key="2">
    <source>
        <dbReference type="EMBL" id="GAM43566.1"/>
    </source>
</evidence>
<name>A0A0B8N2W6_TALPI</name>
<proteinExistence type="predicted"/>
<organism evidence="2 3">
    <name type="scientific">Talaromyces pinophilus</name>
    <name type="common">Penicillium pinophilum</name>
    <dbReference type="NCBI Taxonomy" id="128442"/>
    <lineage>
        <taxon>Eukaryota</taxon>
        <taxon>Fungi</taxon>
        <taxon>Dikarya</taxon>
        <taxon>Ascomycota</taxon>
        <taxon>Pezizomycotina</taxon>
        <taxon>Eurotiomycetes</taxon>
        <taxon>Eurotiomycetidae</taxon>
        <taxon>Eurotiales</taxon>
        <taxon>Trichocomaceae</taxon>
        <taxon>Talaromyces</taxon>
        <taxon>Talaromyces sect. Talaromyces</taxon>
    </lineage>
</organism>
<feature type="region of interest" description="Disordered" evidence="1">
    <location>
        <begin position="279"/>
        <end position="303"/>
    </location>
</feature>
<protein>
    <submittedName>
        <fullName evidence="2">Uncharacterized protein</fullName>
    </submittedName>
</protein>